<accession>A0A6L2LM78</accession>
<keyword evidence="5" id="KW-0175">Coiled coil</keyword>
<dbReference type="GO" id="GO:0003676">
    <property type="term" value="F:nucleic acid binding"/>
    <property type="evidence" value="ECO:0007669"/>
    <property type="project" value="InterPro"/>
</dbReference>
<dbReference type="Pfam" id="PF22936">
    <property type="entry name" value="Pol_BBD"/>
    <property type="match status" value="1"/>
</dbReference>
<name>A0A6L2LM78_TANCI</name>
<comment type="caution">
    <text evidence="9">The sequence shown here is derived from an EMBL/GenBank/DDBJ whole genome shotgun (WGS) entry which is preliminary data.</text>
</comment>
<dbReference type="InterPro" id="IPR039537">
    <property type="entry name" value="Retrotran_Ty1/copia-like"/>
</dbReference>
<dbReference type="InterPro" id="IPR054722">
    <property type="entry name" value="PolX-like_BBD"/>
</dbReference>
<gene>
    <name evidence="9" type="ORF">Tci_034746</name>
</gene>
<dbReference type="GO" id="GO:0006508">
    <property type="term" value="P:proteolysis"/>
    <property type="evidence" value="ECO:0007669"/>
    <property type="project" value="UniProtKB-KW"/>
</dbReference>
<organism evidence="9">
    <name type="scientific">Tanacetum cinerariifolium</name>
    <name type="common">Dalmatian daisy</name>
    <name type="synonym">Chrysanthemum cinerariifolium</name>
    <dbReference type="NCBI Taxonomy" id="118510"/>
    <lineage>
        <taxon>Eukaryota</taxon>
        <taxon>Viridiplantae</taxon>
        <taxon>Streptophyta</taxon>
        <taxon>Embryophyta</taxon>
        <taxon>Tracheophyta</taxon>
        <taxon>Spermatophyta</taxon>
        <taxon>Magnoliopsida</taxon>
        <taxon>eudicotyledons</taxon>
        <taxon>Gunneridae</taxon>
        <taxon>Pentapetalae</taxon>
        <taxon>asterids</taxon>
        <taxon>campanulids</taxon>
        <taxon>Asterales</taxon>
        <taxon>Asteraceae</taxon>
        <taxon>Asteroideae</taxon>
        <taxon>Anthemideae</taxon>
        <taxon>Anthemidinae</taxon>
        <taxon>Tanacetum</taxon>
    </lineage>
</organism>
<dbReference type="Pfam" id="PF07727">
    <property type="entry name" value="RVT_2"/>
    <property type="match status" value="1"/>
</dbReference>
<dbReference type="AlphaFoldDB" id="A0A6L2LM78"/>
<evidence type="ECO:0000256" key="5">
    <source>
        <dbReference type="SAM" id="Coils"/>
    </source>
</evidence>
<sequence length="764" mass="87747">METARVVNTANGISTAGTQVNTANIDNLSDAVICAFLASQPSSPQLVNEDLEQIHLDDLEEMDLKWQMAMLTMRARRFLKNTRRKLNVNRKKIVSFDKTKVEFFNCHKRGHFAREYRAPKAQDNRNRESYDWSNQIEDRPNYALIAYFTSSSDSEAGLKSVEVRLELFKINEFIYSKDIKKLKFEIHCNEITIRELRNKLETTQKEKDDIQLTVEKLKNASKSLNKLIDSQIMDNCKKGLKYNAVPPPHIGLFMPYKPDLSYIGLEEFTSKPAVETLNAKTSEDVPKVVKNDNGAPIIKDWKLNDEDKSVPQPKIEKKTVKPSVPKGNPQMDLQEKRVIDSGCSRHMTGNMSYLTDYKEIDGGYVAFGGNSKGRKIIGNDTIRTDHKVKMIRCDNGTEFKNKDMNQFCEMKGIMRQYSVARTLLQNGVAKWRNETRIEVAKTMIERKSSQDDGLTPSNDVGKKVNEAPGQENECNDQEEKDSVNSTNKANAVSLIVNAASNEVNVVSRKSSIKRHDDLNMPDLEDISIFKDSNEDVFGVEADVNNLEYIFLVSPIPTTRIYKDHPFKQVTRDMHSAPQTRIMNKLDERETVIRNKVRLVAQGYIQEEGIDYDEVFASVARIEAIRLFLAYALFKDFVVYQMDVKSAFLYGNIEEEVYVCQPIGFEDPDFPDKFYKVEKALYRLDQASRAWYETLSTYLLGNRFQRGKIDKTLFIRRHKGDILLVQVYVDDIIFGSTKKELCTSFENLMHDKFQMSSMGELTFFL</sequence>
<evidence type="ECO:0000256" key="4">
    <source>
        <dbReference type="ARBA" id="ARBA00022801"/>
    </source>
</evidence>
<protein>
    <submittedName>
        <fullName evidence="9">Ribonuclease H-like domain-containing protein</fullName>
    </submittedName>
</protein>
<evidence type="ECO:0000256" key="6">
    <source>
        <dbReference type="SAM" id="MobiDB-lite"/>
    </source>
</evidence>
<dbReference type="SUPFAM" id="SSF56672">
    <property type="entry name" value="DNA/RNA polymerases"/>
    <property type="match status" value="1"/>
</dbReference>
<dbReference type="EMBL" id="BKCJ010004730">
    <property type="protein sequence ID" value="GEU62768.1"/>
    <property type="molecule type" value="Genomic_DNA"/>
</dbReference>
<dbReference type="InterPro" id="IPR036397">
    <property type="entry name" value="RNaseH_sf"/>
</dbReference>
<evidence type="ECO:0000259" key="8">
    <source>
        <dbReference type="Pfam" id="PF22936"/>
    </source>
</evidence>
<keyword evidence="2" id="KW-0479">Metal-binding</keyword>
<feature type="coiled-coil region" evidence="5">
    <location>
        <begin position="186"/>
        <end position="227"/>
    </location>
</feature>
<feature type="domain" description="Reverse transcriptase Ty1/copia-type" evidence="7">
    <location>
        <begin position="572"/>
        <end position="764"/>
    </location>
</feature>
<feature type="region of interest" description="Disordered" evidence="6">
    <location>
        <begin position="444"/>
        <end position="485"/>
    </location>
</feature>
<dbReference type="SUPFAM" id="SSF53098">
    <property type="entry name" value="Ribonuclease H-like"/>
    <property type="match status" value="1"/>
</dbReference>
<feature type="domain" description="Retrovirus-related Pol polyprotein from transposon TNT 1-94-like beta-barrel" evidence="8">
    <location>
        <begin position="338"/>
        <end position="385"/>
    </location>
</feature>
<dbReference type="InterPro" id="IPR012337">
    <property type="entry name" value="RNaseH-like_sf"/>
</dbReference>
<reference evidence="9" key="1">
    <citation type="journal article" date="2019" name="Sci. Rep.">
        <title>Draft genome of Tanacetum cinerariifolium, the natural source of mosquito coil.</title>
        <authorList>
            <person name="Yamashiro T."/>
            <person name="Shiraishi A."/>
            <person name="Satake H."/>
            <person name="Nakayama K."/>
        </authorList>
    </citation>
    <scope>NUCLEOTIDE SEQUENCE</scope>
</reference>
<dbReference type="PANTHER" id="PTHR42648:SF32">
    <property type="entry name" value="RIBONUCLEASE H-LIKE DOMAIN, GAG-PRE-INTEGRASE DOMAIN PROTEIN-RELATED"/>
    <property type="match status" value="1"/>
</dbReference>
<evidence type="ECO:0000256" key="3">
    <source>
        <dbReference type="ARBA" id="ARBA00022750"/>
    </source>
</evidence>
<dbReference type="GO" id="GO:0046872">
    <property type="term" value="F:metal ion binding"/>
    <property type="evidence" value="ECO:0007669"/>
    <property type="project" value="UniProtKB-KW"/>
</dbReference>
<keyword evidence="3" id="KW-0064">Aspartyl protease</keyword>
<proteinExistence type="predicted"/>
<dbReference type="GO" id="GO:0004190">
    <property type="term" value="F:aspartic-type endopeptidase activity"/>
    <property type="evidence" value="ECO:0007669"/>
    <property type="project" value="UniProtKB-KW"/>
</dbReference>
<dbReference type="InterPro" id="IPR043502">
    <property type="entry name" value="DNA/RNA_pol_sf"/>
</dbReference>
<keyword evidence="1" id="KW-0645">Protease</keyword>
<keyword evidence="4" id="KW-0378">Hydrolase</keyword>
<evidence type="ECO:0000313" key="9">
    <source>
        <dbReference type="EMBL" id="GEU62768.1"/>
    </source>
</evidence>
<dbReference type="PANTHER" id="PTHR42648">
    <property type="entry name" value="TRANSPOSASE, PUTATIVE-RELATED"/>
    <property type="match status" value="1"/>
</dbReference>
<evidence type="ECO:0000256" key="2">
    <source>
        <dbReference type="ARBA" id="ARBA00022723"/>
    </source>
</evidence>
<dbReference type="InterPro" id="IPR013103">
    <property type="entry name" value="RVT_2"/>
</dbReference>
<dbReference type="Gene3D" id="3.30.420.10">
    <property type="entry name" value="Ribonuclease H-like superfamily/Ribonuclease H"/>
    <property type="match status" value="1"/>
</dbReference>
<evidence type="ECO:0000259" key="7">
    <source>
        <dbReference type="Pfam" id="PF07727"/>
    </source>
</evidence>
<evidence type="ECO:0000256" key="1">
    <source>
        <dbReference type="ARBA" id="ARBA00022670"/>
    </source>
</evidence>